<feature type="domain" description="Dihydroneopterin aldolase/epimerase" evidence="7">
    <location>
        <begin position="6"/>
        <end position="118"/>
    </location>
</feature>
<dbReference type="EC" id="4.1.2.25" evidence="6"/>
<dbReference type="GO" id="GO:0046654">
    <property type="term" value="P:tetrahydrofolate biosynthetic process"/>
    <property type="evidence" value="ECO:0007669"/>
    <property type="project" value="UniProtKB-UniRule"/>
</dbReference>
<dbReference type="CDD" id="cd00534">
    <property type="entry name" value="DHNA_DHNTPE"/>
    <property type="match status" value="1"/>
</dbReference>
<evidence type="ECO:0000313" key="8">
    <source>
        <dbReference type="EMBL" id="MCW3805859.1"/>
    </source>
</evidence>
<evidence type="ECO:0000313" key="9">
    <source>
        <dbReference type="Proteomes" id="UP001207408"/>
    </source>
</evidence>
<name>A0AAE3ME62_9BACT</name>
<gene>
    <name evidence="8" type="primary">folB</name>
    <name evidence="8" type="ORF">OM074_09480</name>
</gene>
<comment type="caution">
    <text evidence="8">The sequence shown here is derived from an EMBL/GenBank/DDBJ whole genome shotgun (WGS) entry which is preliminary data.</text>
</comment>
<dbReference type="InterPro" id="IPR043133">
    <property type="entry name" value="GTP-CH-I_C/QueF"/>
</dbReference>
<comment type="catalytic activity">
    <reaction evidence="1 6">
        <text>7,8-dihydroneopterin = 6-hydroxymethyl-7,8-dihydropterin + glycolaldehyde</text>
        <dbReference type="Rhea" id="RHEA:10540"/>
        <dbReference type="ChEBI" id="CHEBI:17001"/>
        <dbReference type="ChEBI" id="CHEBI:17071"/>
        <dbReference type="ChEBI" id="CHEBI:44841"/>
        <dbReference type="EC" id="4.1.2.25"/>
    </reaction>
</comment>
<dbReference type="GO" id="GO:0004150">
    <property type="term" value="F:dihydroneopterin aldolase activity"/>
    <property type="evidence" value="ECO:0007669"/>
    <property type="project" value="UniProtKB-UniRule"/>
</dbReference>
<proteinExistence type="inferred from homology"/>
<dbReference type="NCBIfam" id="TIGR00526">
    <property type="entry name" value="folB_dom"/>
    <property type="match status" value="1"/>
</dbReference>
<evidence type="ECO:0000256" key="3">
    <source>
        <dbReference type="ARBA" id="ARBA00005708"/>
    </source>
</evidence>
<dbReference type="Pfam" id="PF02152">
    <property type="entry name" value="FolB"/>
    <property type="match status" value="1"/>
</dbReference>
<dbReference type="InterPro" id="IPR006156">
    <property type="entry name" value="Dihydroneopterin_aldolase"/>
</dbReference>
<dbReference type="PANTHER" id="PTHR42844:SF1">
    <property type="entry name" value="DIHYDRONEOPTERIN ALDOLASE 1-RELATED"/>
    <property type="match status" value="1"/>
</dbReference>
<keyword evidence="9" id="KW-1185">Reference proteome</keyword>
<sequence length="124" mass="14296">MQQGIIELEDMEFYAYHGCFKEEQVVGNRFIVNISIKTDIEKASKTDNIQDALNYVTVYEITKKEISEKSHLLEHLVGRIVDAIVKKFDYINWIKVKASKMNPPMGGQMKAVSVTLEKNTERNQ</sequence>
<comment type="similarity">
    <text evidence="3 6">Belongs to the DHNA family.</text>
</comment>
<comment type="function">
    <text evidence="6">Catalyzes the conversion of 7,8-dihydroneopterin to 6-hydroxymethyl-7,8-dihydropterin.</text>
</comment>
<dbReference type="GO" id="GO:0005737">
    <property type="term" value="C:cytoplasm"/>
    <property type="evidence" value="ECO:0007669"/>
    <property type="project" value="TreeGrafter"/>
</dbReference>
<evidence type="ECO:0000259" key="7">
    <source>
        <dbReference type="SMART" id="SM00905"/>
    </source>
</evidence>
<dbReference type="Gene3D" id="3.30.1130.10">
    <property type="match status" value="1"/>
</dbReference>
<comment type="pathway">
    <text evidence="2 6">Cofactor biosynthesis; tetrahydrofolate biosynthesis; 2-amino-4-hydroxy-6-hydroxymethyl-7,8-dihydropteridine diphosphate from 7,8-dihydroneopterin triphosphate: step 3/4.</text>
</comment>
<reference evidence="8" key="1">
    <citation type="submission" date="2022-10" db="EMBL/GenBank/DDBJ databases">
        <authorList>
            <person name="Yu W.X."/>
        </authorList>
    </citation>
    <scope>NUCLEOTIDE SEQUENCE</scope>
    <source>
        <strain evidence="8">D04</strain>
    </source>
</reference>
<dbReference type="NCBIfam" id="TIGR00525">
    <property type="entry name" value="folB"/>
    <property type="match status" value="1"/>
</dbReference>
<dbReference type="InterPro" id="IPR006157">
    <property type="entry name" value="FolB_dom"/>
</dbReference>
<dbReference type="SMART" id="SM00905">
    <property type="entry name" value="FolB"/>
    <property type="match status" value="1"/>
</dbReference>
<organism evidence="8 9">
    <name type="scientific">Plebeiibacterium marinum</name>
    <dbReference type="NCBI Taxonomy" id="2992111"/>
    <lineage>
        <taxon>Bacteria</taxon>
        <taxon>Pseudomonadati</taxon>
        <taxon>Bacteroidota</taxon>
        <taxon>Bacteroidia</taxon>
        <taxon>Marinilabiliales</taxon>
        <taxon>Marinilabiliaceae</taxon>
        <taxon>Plebeiibacterium</taxon>
    </lineage>
</organism>
<evidence type="ECO:0000256" key="4">
    <source>
        <dbReference type="ARBA" id="ARBA00022909"/>
    </source>
</evidence>
<accession>A0AAE3ME62</accession>
<dbReference type="RefSeq" id="WP_301199223.1">
    <property type="nucleotide sequence ID" value="NZ_JAPDPI010000016.1"/>
</dbReference>
<evidence type="ECO:0000256" key="2">
    <source>
        <dbReference type="ARBA" id="ARBA00005013"/>
    </source>
</evidence>
<keyword evidence="5 6" id="KW-0456">Lyase</keyword>
<dbReference type="AlphaFoldDB" id="A0AAE3ME62"/>
<dbReference type="EMBL" id="JAPDPI010000016">
    <property type="protein sequence ID" value="MCW3805859.1"/>
    <property type="molecule type" value="Genomic_DNA"/>
</dbReference>
<evidence type="ECO:0000256" key="1">
    <source>
        <dbReference type="ARBA" id="ARBA00001353"/>
    </source>
</evidence>
<evidence type="ECO:0000256" key="5">
    <source>
        <dbReference type="ARBA" id="ARBA00023239"/>
    </source>
</evidence>
<evidence type="ECO:0000256" key="6">
    <source>
        <dbReference type="RuleBase" id="RU362079"/>
    </source>
</evidence>
<dbReference type="GO" id="GO:0046656">
    <property type="term" value="P:folic acid biosynthetic process"/>
    <property type="evidence" value="ECO:0007669"/>
    <property type="project" value="UniProtKB-UniRule"/>
</dbReference>
<dbReference type="Proteomes" id="UP001207408">
    <property type="component" value="Unassembled WGS sequence"/>
</dbReference>
<dbReference type="SUPFAM" id="SSF55620">
    <property type="entry name" value="Tetrahydrobiopterin biosynthesis enzymes-like"/>
    <property type="match status" value="1"/>
</dbReference>
<dbReference type="PANTHER" id="PTHR42844">
    <property type="entry name" value="DIHYDRONEOPTERIN ALDOLASE 1-RELATED"/>
    <property type="match status" value="1"/>
</dbReference>
<keyword evidence="4 6" id="KW-0289">Folate biosynthesis</keyword>
<protein>
    <recommendedName>
        <fullName evidence="6">7,8-dihydroneopterin aldolase</fullName>
        <ecNumber evidence="6">4.1.2.25</ecNumber>
    </recommendedName>
</protein>